<dbReference type="Proteomes" id="UP001218362">
    <property type="component" value="Chromosome"/>
</dbReference>
<gene>
    <name evidence="1" type="ORF">P0Y56_16030</name>
</gene>
<accession>A0AAJ6BPK9</accession>
<evidence type="ECO:0000313" key="1">
    <source>
        <dbReference type="EMBL" id="WEK46495.1"/>
    </source>
</evidence>
<reference evidence="1" key="1">
    <citation type="submission" date="2023-03" db="EMBL/GenBank/DDBJ databases">
        <title>Andean soil-derived lignocellulolytic bacterial consortium as a source of novel taxa and putative plastic-active enzymes.</title>
        <authorList>
            <person name="Diaz-Garcia L."/>
            <person name="Chuvochina M."/>
            <person name="Feuerriegel G."/>
            <person name="Bunk B."/>
            <person name="Sproer C."/>
            <person name="Streit W.R."/>
            <person name="Rodriguez L.M."/>
            <person name="Overmann J."/>
            <person name="Jimenez D.J."/>
        </authorList>
    </citation>
    <scope>NUCLEOTIDE SEQUENCE</scope>
    <source>
        <strain evidence="1">MAG 26</strain>
    </source>
</reference>
<sequence length="103" mass="10593">MGINHFQEFSPSGVGPGFPGELDDLPQLGPLALFGKVVAVLVAGEAALRVEAQLIAASSIPVISAPESLPIWSARNGLPIAITLPFGLACGQAKAFIPRSLFS</sequence>
<evidence type="ECO:0000313" key="2">
    <source>
        <dbReference type="Proteomes" id="UP001218362"/>
    </source>
</evidence>
<dbReference type="KEGG" id="acob:P0Y56_16030"/>
<name>A0AAJ6BPK9_9SPHN</name>
<proteinExistence type="predicted"/>
<organism evidence="1 2">
    <name type="scientific">Candidatus Andeanibacterium colombiense</name>
    <dbReference type="NCBI Taxonomy" id="3121345"/>
    <lineage>
        <taxon>Bacteria</taxon>
        <taxon>Pseudomonadati</taxon>
        <taxon>Pseudomonadota</taxon>
        <taxon>Alphaproteobacteria</taxon>
        <taxon>Sphingomonadales</taxon>
        <taxon>Sphingomonadaceae</taxon>
        <taxon>Candidatus Andeanibacterium</taxon>
    </lineage>
</organism>
<protein>
    <submittedName>
        <fullName evidence="1">Uncharacterized protein</fullName>
    </submittedName>
</protein>
<dbReference type="EMBL" id="CP119316">
    <property type="protein sequence ID" value="WEK46495.1"/>
    <property type="molecule type" value="Genomic_DNA"/>
</dbReference>
<dbReference type="AlphaFoldDB" id="A0AAJ6BPK9"/>